<accession>A0A315BBQ9</accession>
<dbReference type="Proteomes" id="UP000251060">
    <property type="component" value="Unassembled WGS sequence"/>
</dbReference>
<evidence type="ECO:0000313" key="2">
    <source>
        <dbReference type="Proteomes" id="UP000251060"/>
    </source>
</evidence>
<name>A0A315BBQ9_9EURY</name>
<proteinExistence type="predicted"/>
<gene>
    <name evidence="1" type="ORF">B0H22_101207</name>
</gene>
<sequence>MGFMDKLVLSIICLVAFFGMAGGALMGPVLP</sequence>
<dbReference type="AlphaFoldDB" id="A0A315BBQ9"/>
<evidence type="ECO:0000313" key="1">
    <source>
        <dbReference type="EMBL" id="PQV43786.1"/>
    </source>
</evidence>
<protein>
    <submittedName>
        <fullName evidence="1">Uncharacterized protein</fullName>
    </submittedName>
</protein>
<reference evidence="1 2" key="1">
    <citation type="submission" date="2018-02" db="EMBL/GenBank/DDBJ databases">
        <title>Subsurface microbial communities from deep shales in Ohio and West Virginia, USA.</title>
        <authorList>
            <person name="Wrighton K."/>
        </authorList>
    </citation>
    <scope>NUCLEOTIDE SEQUENCE [LARGE SCALE GENOMIC DNA]</scope>
    <source>
        <strain evidence="1 2">DSM 10369</strain>
    </source>
</reference>
<comment type="caution">
    <text evidence="1">The sequence shown here is derived from an EMBL/GenBank/DDBJ whole genome shotgun (WGS) entry which is preliminary data.</text>
</comment>
<dbReference type="EMBL" id="PVBU01000001">
    <property type="protein sequence ID" value="PQV43786.1"/>
    <property type="molecule type" value="Genomic_DNA"/>
</dbReference>
<organism evidence="1 2">
    <name type="scientific">Methanohalophilus euhalobius</name>
    <dbReference type="NCBI Taxonomy" id="51203"/>
    <lineage>
        <taxon>Archaea</taxon>
        <taxon>Methanobacteriati</taxon>
        <taxon>Methanobacteriota</taxon>
        <taxon>Stenosarchaea group</taxon>
        <taxon>Methanomicrobia</taxon>
        <taxon>Methanosarcinales</taxon>
        <taxon>Methanosarcinaceae</taxon>
        <taxon>Methanohalophilus</taxon>
    </lineage>
</organism>